<evidence type="ECO:0000313" key="2">
    <source>
        <dbReference type="Proteomes" id="UP001597237"/>
    </source>
</evidence>
<keyword evidence="2" id="KW-1185">Reference proteome</keyword>
<reference evidence="2" key="1">
    <citation type="journal article" date="2019" name="Int. J. Syst. Evol. Microbiol.">
        <title>The Global Catalogue of Microorganisms (GCM) 10K type strain sequencing project: providing services to taxonomists for standard genome sequencing and annotation.</title>
        <authorList>
            <consortium name="The Broad Institute Genomics Platform"/>
            <consortium name="The Broad Institute Genome Sequencing Center for Infectious Disease"/>
            <person name="Wu L."/>
            <person name="Ma J."/>
        </authorList>
    </citation>
    <scope>NUCLEOTIDE SEQUENCE [LARGE SCALE GENOMIC DNA]</scope>
    <source>
        <strain evidence="2">DFY28</strain>
    </source>
</reference>
<evidence type="ECO:0000313" key="1">
    <source>
        <dbReference type="EMBL" id="MFD1784833.1"/>
    </source>
</evidence>
<accession>A0ABW4N420</accession>
<dbReference type="RefSeq" id="WP_377281798.1">
    <property type="nucleotide sequence ID" value="NZ_JBHRSI010000005.1"/>
</dbReference>
<name>A0ABW4N420_9CAUL</name>
<proteinExistence type="predicted"/>
<organism evidence="1 2">
    <name type="scientific">Phenylobacterium terrae</name>
    <dbReference type="NCBI Taxonomy" id="2665495"/>
    <lineage>
        <taxon>Bacteria</taxon>
        <taxon>Pseudomonadati</taxon>
        <taxon>Pseudomonadota</taxon>
        <taxon>Alphaproteobacteria</taxon>
        <taxon>Caulobacterales</taxon>
        <taxon>Caulobacteraceae</taxon>
        <taxon>Phenylobacterium</taxon>
    </lineage>
</organism>
<gene>
    <name evidence="1" type="ORF">ACFSC0_15620</name>
</gene>
<protein>
    <recommendedName>
        <fullName evidence="3">Transcriptional regulator</fullName>
    </recommendedName>
</protein>
<evidence type="ECO:0008006" key="3">
    <source>
        <dbReference type="Google" id="ProtNLM"/>
    </source>
</evidence>
<dbReference type="Proteomes" id="UP001597237">
    <property type="component" value="Unassembled WGS sequence"/>
</dbReference>
<dbReference type="EMBL" id="JBHUEY010000006">
    <property type="protein sequence ID" value="MFD1784833.1"/>
    <property type="molecule type" value="Genomic_DNA"/>
</dbReference>
<sequence>MTPAPHPFLPHLAAETLGKGAVEAIGLWESGWRIWAEYVADLTSAFTPEAVLQANCKLFANWVAAPGLAAGEVQRETGLTTPTLNA</sequence>
<comment type="caution">
    <text evidence="1">The sequence shown here is derived from an EMBL/GenBank/DDBJ whole genome shotgun (WGS) entry which is preliminary data.</text>
</comment>